<sequence length="60" mass="6457">MEASSALCINSGSFPFDSILSITLGYFKTSNISCLLQSKYRGNSFSKIGAKLSIIFLVVS</sequence>
<dbReference type="EMBL" id="CP000847">
    <property type="protein sequence ID" value="ABV75303.1"/>
    <property type="molecule type" value="Genomic_DNA"/>
</dbReference>
<evidence type="ECO:0000313" key="1">
    <source>
        <dbReference type="EMBL" id="ABV75303.1"/>
    </source>
</evidence>
<evidence type="ECO:0000313" key="2">
    <source>
        <dbReference type="Proteomes" id="UP000006830"/>
    </source>
</evidence>
<dbReference type="HOGENOM" id="CLU_2938799_0_0_5"/>
<dbReference type="AlphaFoldDB" id="A8GPH8"/>
<accession>A8GPH8</accession>
<reference evidence="1" key="1">
    <citation type="submission" date="2007-09" db="EMBL/GenBank/DDBJ databases">
        <title>Complete Genome Sequence of Rickettsia akari.</title>
        <authorList>
            <person name="Madan A."/>
            <person name="Fahey J."/>
            <person name="Helton E."/>
            <person name="Ketteman M."/>
            <person name="Madan A."/>
            <person name="Rodrigues S."/>
            <person name="Sanchez A."/>
            <person name="Whiting M."/>
            <person name="Dasch G."/>
            <person name="Eremeeva M."/>
        </authorList>
    </citation>
    <scope>NUCLEOTIDE SEQUENCE</scope>
    <source>
        <strain evidence="1">Hartford</strain>
    </source>
</reference>
<protein>
    <submittedName>
        <fullName evidence="1">Uncharacterized protein</fullName>
    </submittedName>
</protein>
<keyword evidence="2" id="KW-1185">Reference proteome</keyword>
<proteinExistence type="predicted"/>
<organism evidence="1 2">
    <name type="scientific">Rickettsia akari (strain Hartford)</name>
    <dbReference type="NCBI Taxonomy" id="293614"/>
    <lineage>
        <taxon>Bacteria</taxon>
        <taxon>Pseudomonadati</taxon>
        <taxon>Pseudomonadota</taxon>
        <taxon>Alphaproteobacteria</taxon>
        <taxon>Rickettsiales</taxon>
        <taxon>Rickettsiaceae</taxon>
        <taxon>Rickettsieae</taxon>
        <taxon>Rickettsia</taxon>
        <taxon>spotted fever group</taxon>
    </lineage>
</organism>
<name>A8GPH8_RICAH</name>
<dbReference type="Proteomes" id="UP000006830">
    <property type="component" value="Chromosome"/>
</dbReference>
<gene>
    <name evidence="1" type="ordered locus">A1C_05255</name>
</gene>
<dbReference type="KEGG" id="rak:A1C_05255"/>